<dbReference type="NCBIfam" id="NF003816">
    <property type="entry name" value="PRK05406.1-5"/>
    <property type="match status" value="1"/>
</dbReference>
<dbReference type="InterPro" id="IPR011330">
    <property type="entry name" value="Glyco_hydro/deAcase_b/a-brl"/>
</dbReference>
<dbReference type="PANTHER" id="PTHR30292">
    <property type="entry name" value="UNCHARACTERIZED PROTEIN YBGL-RELATED"/>
    <property type="match status" value="1"/>
</dbReference>
<dbReference type="CDD" id="cd10801">
    <property type="entry name" value="LamB_YcsF_like_1"/>
    <property type="match status" value="1"/>
</dbReference>
<keyword evidence="1" id="KW-0378">Hydrolase</keyword>
<dbReference type="SUPFAM" id="SSF88713">
    <property type="entry name" value="Glycoside hydrolase/deacetylase"/>
    <property type="match status" value="1"/>
</dbReference>
<evidence type="ECO:0000313" key="2">
    <source>
        <dbReference type="Proteomes" id="UP001165488"/>
    </source>
</evidence>
<dbReference type="NCBIfam" id="NF003814">
    <property type="entry name" value="PRK05406.1-3"/>
    <property type="match status" value="1"/>
</dbReference>
<name>A0ABS9URZ3_9BACT</name>
<evidence type="ECO:0000313" key="1">
    <source>
        <dbReference type="EMBL" id="MCH7399195.1"/>
    </source>
</evidence>
<dbReference type="RefSeq" id="WP_241275698.1">
    <property type="nucleotide sequence ID" value="NZ_JAKZGS010000013.1"/>
</dbReference>
<dbReference type="GO" id="GO:0017168">
    <property type="term" value="F:5-oxoprolinase (ATP-hydrolyzing) activity"/>
    <property type="evidence" value="ECO:0007669"/>
    <property type="project" value="UniProtKB-EC"/>
</dbReference>
<keyword evidence="2" id="KW-1185">Reference proteome</keyword>
<organism evidence="1 2">
    <name type="scientific">Belliella calami</name>
    <dbReference type="NCBI Taxonomy" id="2923436"/>
    <lineage>
        <taxon>Bacteria</taxon>
        <taxon>Pseudomonadati</taxon>
        <taxon>Bacteroidota</taxon>
        <taxon>Cytophagia</taxon>
        <taxon>Cytophagales</taxon>
        <taxon>Cyclobacteriaceae</taxon>
        <taxon>Belliella</taxon>
    </lineage>
</organism>
<dbReference type="Gene3D" id="3.20.20.370">
    <property type="entry name" value="Glycoside hydrolase/deacetylase"/>
    <property type="match status" value="1"/>
</dbReference>
<sequence>MSKIKMAIDINCDLGEGMPNDSLLMPFLASCNIACGGHYGDASSIKSSLQLAMKHHVKIGAHPSYPDVMNFGRVKMDLKDTELINSLTSQLEVFKNACNSLDLHIHHIKPHGALYNELARDERLAILFLKLMQANFPDQLLYCPPKSIISLLAPKFGVKVAFEIFADRSYKDDLSLVSRNHPMALLTNVDDVYEHVKSMILDQSIKTISGKKVKIKADTLCIHGDNPNALEILKMINSQFSA</sequence>
<dbReference type="EMBL" id="JAKZGS010000013">
    <property type="protein sequence ID" value="MCH7399195.1"/>
    <property type="molecule type" value="Genomic_DNA"/>
</dbReference>
<comment type="caution">
    <text evidence="1">The sequence shown here is derived from an EMBL/GenBank/DDBJ whole genome shotgun (WGS) entry which is preliminary data.</text>
</comment>
<dbReference type="PANTHER" id="PTHR30292:SF0">
    <property type="entry name" value="5-OXOPROLINASE SUBUNIT A"/>
    <property type="match status" value="1"/>
</dbReference>
<protein>
    <submittedName>
        <fullName evidence="1">5-oxoprolinase subunit PxpA</fullName>
        <ecNumber evidence="1">3.5.2.9</ecNumber>
    </submittedName>
</protein>
<dbReference type="Proteomes" id="UP001165488">
    <property type="component" value="Unassembled WGS sequence"/>
</dbReference>
<accession>A0ABS9URZ3</accession>
<proteinExistence type="predicted"/>
<reference evidence="1" key="1">
    <citation type="submission" date="2022-03" db="EMBL/GenBank/DDBJ databases">
        <title>De novo assembled genomes of Belliella spp. (Cyclobacteriaceae) strains.</title>
        <authorList>
            <person name="Szabo A."/>
            <person name="Korponai K."/>
            <person name="Felfoldi T."/>
        </authorList>
    </citation>
    <scope>NUCLEOTIDE SEQUENCE</scope>
    <source>
        <strain evidence="1">DSM 107340</strain>
    </source>
</reference>
<dbReference type="EC" id="3.5.2.9" evidence="1"/>
<dbReference type="Pfam" id="PF03746">
    <property type="entry name" value="LamB_YcsF"/>
    <property type="match status" value="1"/>
</dbReference>
<gene>
    <name evidence="1" type="primary">pxpA</name>
    <name evidence="1" type="ORF">MM236_14415</name>
</gene>
<dbReference type="InterPro" id="IPR005501">
    <property type="entry name" value="LamB/YcsF/PxpA-like"/>
</dbReference>